<organism evidence="3 4">
    <name type="scientific">Tenebrio molitor</name>
    <name type="common">Yellow mealworm beetle</name>
    <dbReference type="NCBI Taxonomy" id="7067"/>
    <lineage>
        <taxon>Eukaryota</taxon>
        <taxon>Metazoa</taxon>
        <taxon>Ecdysozoa</taxon>
        <taxon>Arthropoda</taxon>
        <taxon>Hexapoda</taxon>
        <taxon>Insecta</taxon>
        <taxon>Pterygota</taxon>
        <taxon>Neoptera</taxon>
        <taxon>Endopterygota</taxon>
        <taxon>Coleoptera</taxon>
        <taxon>Polyphaga</taxon>
        <taxon>Cucujiformia</taxon>
        <taxon>Tenebrionidae</taxon>
        <taxon>Tenebrio</taxon>
    </lineage>
</organism>
<evidence type="ECO:0000313" key="3">
    <source>
        <dbReference type="EMBL" id="KAH0821843.1"/>
    </source>
</evidence>
<reference evidence="3" key="2">
    <citation type="submission" date="2021-08" db="EMBL/GenBank/DDBJ databases">
        <authorList>
            <person name="Eriksson T."/>
        </authorList>
    </citation>
    <scope>NUCLEOTIDE SEQUENCE</scope>
    <source>
        <strain evidence="3">Stoneville</strain>
        <tissue evidence="3">Whole head</tissue>
    </source>
</reference>
<comment type="caution">
    <text evidence="3">The sequence shown here is derived from an EMBL/GenBank/DDBJ whole genome shotgun (WGS) entry which is preliminary data.</text>
</comment>
<feature type="signal peptide" evidence="2">
    <location>
        <begin position="1"/>
        <end position="24"/>
    </location>
</feature>
<evidence type="ECO:0000313" key="4">
    <source>
        <dbReference type="Proteomes" id="UP000719412"/>
    </source>
</evidence>
<gene>
    <name evidence="3" type="ORF">GEV33_000948</name>
</gene>
<evidence type="ECO:0000256" key="1">
    <source>
        <dbReference type="SAM" id="MobiDB-lite"/>
    </source>
</evidence>
<dbReference type="AlphaFoldDB" id="A0A8J6LK19"/>
<sequence length="307" mass="33813">MRVVLIALIWAVASDFNFYSKVEAKPSSNSADKKNIILHFNQNGPVNVRGAPVNLESALKPLLEQFSAVMMEEITKVLQKPNGCSKHKGSRSFRLPIQKKTLSLPAADPPSGDREKGNTSEGATVEAPVAAIVEVQNGVDRDENCHDQEHEKHEFEDFPLVRFGEVLDGLQRTDEPIKRRVWPARTNRYRQLAKILQPYFGLGSPWGSSRPIPAGHFSASSSVNRSNSSSRHPAKYSLPVSGSALRKGHQPLVRLILNKFMTGTLGARSAREQALGVRAPRGSRDSSKWTVPAVGGQKVVPKRKQET</sequence>
<name>A0A8J6LK19_TENMO</name>
<protein>
    <submittedName>
        <fullName evidence="3">Uncharacterized protein</fullName>
    </submittedName>
</protein>
<feature type="compositionally biased region" description="Low complexity" evidence="1">
    <location>
        <begin position="218"/>
        <end position="231"/>
    </location>
</feature>
<feature type="region of interest" description="Disordered" evidence="1">
    <location>
        <begin position="218"/>
        <end position="242"/>
    </location>
</feature>
<keyword evidence="4" id="KW-1185">Reference proteome</keyword>
<reference evidence="3" key="1">
    <citation type="journal article" date="2020" name="J Insects Food Feed">
        <title>The yellow mealworm (Tenebrio molitor) genome: a resource for the emerging insects as food and feed industry.</title>
        <authorList>
            <person name="Eriksson T."/>
            <person name="Andere A."/>
            <person name="Kelstrup H."/>
            <person name="Emery V."/>
            <person name="Picard C."/>
        </authorList>
    </citation>
    <scope>NUCLEOTIDE SEQUENCE</scope>
    <source>
        <strain evidence="3">Stoneville</strain>
        <tissue evidence="3">Whole head</tissue>
    </source>
</reference>
<feature type="region of interest" description="Disordered" evidence="1">
    <location>
        <begin position="274"/>
        <end position="307"/>
    </location>
</feature>
<keyword evidence="2" id="KW-0732">Signal</keyword>
<proteinExistence type="predicted"/>
<evidence type="ECO:0000256" key="2">
    <source>
        <dbReference type="SAM" id="SignalP"/>
    </source>
</evidence>
<feature type="chain" id="PRO_5035195137" evidence="2">
    <location>
        <begin position="25"/>
        <end position="307"/>
    </location>
</feature>
<feature type="region of interest" description="Disordered" evidence="1">
    <location>
        <begin position="99"/>
        <end position="125"/>
    </location>
</feature>
<dbReference type="Proteomes" id="UP000719412">
    <property type="component" value="Unassembled WGS sequence"/>
</dbReference>
<dbReference type="EMBL" id="JABDTM020005881">
    <property type="protein sequence ID" value="KAH0821843.1"/>
    <property type="molecule type" value="Genomic_DNA"/>
</dbReference>
<accession>A0A8J6LK19</accession>